<dbReference type="Proteomes" id="UP001174691">
    <property type="component" value="Unassembled WGS sequence"/>
</dbReference>
<gene>
    <name evidence="1" type="ORF">NKR19_g2019</name>
</gene>
<accession>A0AA38VSK7</accession>
<comment type="caution">
    <text evidence="1">The sequence shown here is derived from an EMBL/GenBank/DDBJ whole genome shotgun (WGS) entry which is preliminary data.</text>
</comment>
<dbReference type="EMBL" id="JANBVN010000019">
    <property type="protein sequence ID" value="KAJ9161702.1"/>
    <property type="molecule type" value="Genomic_DNA"/>
</dbReference>
<organism evidence="1 2">
    <name type="scientific">Coniochaeta hoffmannii</name>
    <dbReference type="NCBI Taxonomy" id="91930"/>
    <lineage>
        <taxon>Eukaryota</taxon>
        <taxon>Fungi</taxon>
        <taxon>Dikarya</taxon>
        <taxon>Ascomycota</taxon>
        <taxon>Pezizomycotina</taxon>
        <taxon>Sordariomycetes</taxon>
        <taxon>Sordariomycetidae</taxon>
        <taxon>Coniochaetales</taxon>
        <taxon>Coniochaetaceae</taxon>
        <taxon>Coniochaeta</taxon>
    </lineage>
</organism>
<name>A0AA38VSK7_9PEZI</name>
<evidence type="ECO:0000313" key="2">
    <source>
        <dbReference type="Proteomes" id="UP001174691"/>
    </source>
</evidence>
<reference evidence="1" key="1">
    <citation type="submission" date="2022-07" db="EMBL/GenBank/DDBJ databases">
        <title>Fungi with potential for degradation of polypropylene.</title>
        <authorList>
            <person name="Gostincar C."/>
        </authorList>
    </citation>
    <scope>NUCLEOTIDE SEQUENCE</scope>
    <source>
        <strain evidence="1">EXF-13287</strain>
    </source>
</reference>
<protein>
    <submittedName>
        <fullName evidence="1">Uncharacterized protein</fullName>
    </submittedName>
</protein>
<dbReference type="AlphaFoldDB" id="A0AA38VSK7"/>
<evidence type="ECO:0000313" key="1">
    <source>
        <dbReference type="EMBL" id="KAJ9161702.1"/>
    </source>
</evidence>
<proteinExistence type="predicted"/>
<keyword evidence="2" id="KW-1185">Reference proteome</keyword>
<sequence length="200" mass="22327">MQRLQELPLSCPSLRRLSLDIHVPRGGCVMEELTAQYCGLGLSNGEKLPALQELEIVEYPWGHQSTRKTAGSDPASAETLFRYMREYSSGKHPPLQRLHVSSLSDVYRNLHWAKHNSTSFIVHKSSAGGGHGGGAPEKVTVSCTELREEPNEKMRRVVRGEAVPTPEVMSWINFKVALGGPMSEEQLTLMRRTDRMVNDC</sequence>